<sequence>MPANALGTKFEIGRPISDGAGKFKSPEEELAYLRERVKEKEQQLEAAPNRFEGDRIAKREVAEYAQVPQATILHEAYVMPEHDIIHTVLKLEPETHDVQMDELLKVVAERGIRNALAVCAKMKNPHLIDDFHRILVRYIAEGLPETGTLPPEKVRRALDLVLFMVDPQAHGDREKQDSSRHQLGMILASSEQLYAGLISLIAPHEGFSLEIAVPEGTESAIMYLAVPRKKKDLAERLIASVFPNARIEEDRGDYNMFNYEGSHAAAYATLADHPAYPLKTPEMFEHDPMNVLLSAFAKIAKHGEGAALQIMVSSAGDRYNLHYKKMLRRLERGKPLHRALAVPESAIGEMLYDLSYTIAKSEKQMQVEKDRTFRRQPDKVAAEEIERKIKSRIVPVAIRLAASAPTKERADAILENLIAPFNQYDDPKGNQLVFKKVSGWSINSFLRDFTFRIFDSSYAIPLSLSEVTSIFHFTAERIQTSRELKRSFAKQAPAPVEMPGDGITLGVNRYGAEERPVYFGVNDRLRHSYVIGQTGTGKTGLLKNMIIQDIKNGEGVAFIDPHGNDIEDILAAIPPERAKDVIYFDPAYTARPMGLNMLEYDRARPEMKTFVVDEVYGIFRKLYADVPEAFGPMFEQYYRNAVQLVVEDPESGSTFVEIPRVFADAAFRNLKLSRCKNPIIVQFWKKIAEQAQGDPSLENVAPYITSKFDVFLTNDIMRPVVSQEKSAFDFRKIMDEKKIFLANLSKGRLGDRNTSLLGLILVSKFLQAAFSRVDTRGDLPVFYLYIDEFQNFATPSIGTILSEARKYKLALIIAHQFIAQLDEKIRDAVVGNVGTKVAFRVGTTDAEFLEKQFQPIFSQQDLENLPNRHAVCALLVNGVPARPFSLQTVNLPPFDFTKVSPLKELSYRTYGRDREEVEAEMRKKFEASYGRPAALDLGSTLSGLPDPASLYQ</sequence>
<dbReference type="InterPro" id="IPR027417">
    <property type="entry name" value="P-loop_NTPase"/>
</dbReference>
<dbReference type="EMBL" id="MFKX01000026">
    <property type="protein sequence ID" value="OGG57473.1"/>
    <property type="molecule type" value="Genomic_DNA"/>
</dbReference>
<name>A0A1F6D7P8_9BACT</name>
<accession>A0A1F6D7P8</accession>
<dbReference type="Gene3D" id="3.40.50.300">
    <property type="entry name" value="P-loop containing nucleotide triphosphate hydrolases"/>
    <property type="match status" value="2"/>
</dbReference>
<gene>
    <name evidence="3" type="ORF">A2853_03890</name>
</gene>
<organism evidence="3 4">
    <name type="scientific">Candidatus Kaiserbacteria bacterium RIFCSPHIGHO2_01_FULL_55_17</name>
    <dbReference type="NCBI Taxonomy" id="1798484"/>
    <lineage>
        <taxon>Bacteria</taxon>
        <taxon>Candidatus Kaiseribacteriota</taxon>
    </lineage>
</organism>
<protein>
    <submittedName>
        <fullName evidence="3">Uncharacterized protein</fullName>
    </submittedName>
</protein>
<dbReference type="InterPro" id="IPR051162">
    <property type="entry name" value="T4SS_component"/>
</dbReference>
<dbReference type="PANTHER" id="PTHR30121:SF6">
    <property type="entry name" value="SLR6007 PROTEIN"/>
    <property type="match status" value="1"/>
</dbReference>
<evidence type="ECO:0000259" key="1">
    <source>
        <dbReference type="Pfam" id="PF12696"/>
    </source>
</evidence>
<evidence type="ECO:0000313" key="3">
    <source>
        <dbReference type="EMBL" id="OGG57473.1"/>
    </source>
</evidence>
<dbReference type="PANTHER" id="PTHR30121">
    <property type="entry name" value="UNCHARACTERIZED PROTEIN YJGR-RELATED"/>
    <property type="match status" value="1"/>
</dbReference>
<dbReference type="Pfam" id="PF26449">
    <property type="entry name" value="DUF8128"/>
    <property type="match status" value="1"/>
</dbReference>
<dbReference type="Proteomes" id="UP000177958">
    <property type="component" value="Unassembled WGS sequence"/>
</dbReference>
<evidence type="ECO:0000259" key="2">
    <source>
        <dbReference type="Pfam" id="PF26449"/>
    </source>
</evidence>
<feature type="domain" description="DUF8128" evidence="2">
    <location>
        <begin position="222"/>
        <end position="482"/>
    </location>
</feature>
<reference evidence="3 4" key="1">
    <citation type="journal article" date="2016" name="Nat. Commun.">
        <title>Thousands of microbial genomes shed light on interconnected biogeochemical processes in an aquifer system.</title>
        <authorList>
            <person name="Anantharaman K."/>
            <person name="Brown C.T."/>
            <person name="Hug L.A."/>
            <person name="Sharon I."/>
            <person name="Castelle C.J."/>
            <person name="Probst A.J."/>
            <person name="Thomas B.C."/>
            <person name="Singh A."/>
            <person name="Wilkins M.J."/>
            <person name="Karaoz U."/>
            <person name="Brodie E.L."/>
            <person name="Williams K.H."/>
            <person name="Hubbard S.S."/>
            <person name="Banfield J.F."/>
        </authorList>
    </citation>
    <scope>NUCLEOTIDE SEQUENCE [LARGE SCALE GENOMIC DNA]</scope>
</reference>
<dbReference type="InterPro" id="IPR058441">
    <property type="entry name" value="DUF8128"/>
</dbReference>
<feature type="domain" description="TraD/TraG TraM recognition site" evidence="1">
    <location>
        <begin position="783"/>
        <end position="850"/>
    </location>
</feature>
<dbReference type="InterPro" id="IPR032689">
    <property type="entry name" value="TraG-D_C"/>
</dbReference>
<dbReference type="SUPFAM" id="SSF52540">
    <property type="entry name" value="P-loop containing nucleoside triphosphate hydrolases"/>
    <property type="match status" value="1"/>
</dbReference>
<proteinExistence type="predicted"/>
<comment type="caution">
    <text evidence="3">The sequence shown here is derived from an EMBL/GenBank/DDBJ whole genome shotgun (WGS) entry which is preliminary data.</text>
</comment>
<dbReference type="CDD" id="cd01127">
    <property type="entry name" value="TrwB_TraG_TraD_VirD4"/>
    <property type="match status" value="1"/>
</dbReference>
<dbReference type="AlphaFoldDB" id="A0A1F6D7P8"/>
<evidence type="ECO:0000313" key="4">
    <source>
        <dbReference type="Proteomes" id="UP000177958"/>
    </source>
</evidence>
<dbReference type="Pfam" id="PF12696">
    <property type="entry name" value="TraG-D_C"/>
    <property type="match status" value="1"/>
</dbReference>